<sequence length="102" mass="11068">MKPVRILVCCGGGIATSSIAVALVKEVCNDININAKIDKSTINGAPAIAKNYDIALFTAKYKKPLDCPIMCVTNFITGIGLEETKKELKEVLKKLEKDINKD</sequence>
<comment type="caution">
    <text evidence="4">The sequence shown here is derived from an EMBL/GenBank/DDBJ whole genome shotgun (WGS) entry which is preliminary data.</text>
</comment>
<evidence type="ECO:0000313" key="4">
    <source>
        <dbReference type="EMBL" id="RGD75260.1"/>
    </source>
</evidence>
<dbReference type="GO" id="GO:0008982">
    <property type="term" value="F:protein-N(PI)-phosphohistidine-sugar phosphotransferase activity"/>
    <property type="evidence" value="ECO:0007669"/>
    <property type="project" value="InterPro"/>
</dbReference>
<reference evidence="4 5" key="1">
    <citation type="submission" date="2018-08" db="EMBL/GenBank/DDBJ databases">
        <title>A genome reference for cultivated species of the human gut microbiota.</title>
        <authorList>
            <person name="Zou Y."/>
            <person name="Xue W."/>
            <person name="Luo G."/>
        </authorList>
    </citation>
    <scope>NUCLEOTIDE SEQUENCE [LARGE SCALE GENOMIC DNA]</scope>
    <source>
        <strain evidence="4 5">AM25-6</strain>
    </source>
</reference>
<keyword evidence="2" id="KW-0732">Signal</keyword>
<dbReference type="SUPFAM" id="SSF52794">
    <property type="entry name" value="PTS system IIB component-like"/>
    <property type="match status" value="1"/>
</dbReference>
<accession>A0A3E3E132</accession>
<dbReference type="Proteomes" id="UP000261212">
    <property type="component" value="Unassembled WGS sequence"/>
</dbReference>
<dbReference type="Gene3D" id="3.40.50.2300">
    <property type="match status" value="1"/>
</dbReference>
<dbReference type="InterPro" id="IPR003501">
    <property type="entry name" value="PTS_EIIB_2/3"/>
</dbReference>
<keyword evidence="1" id="KW-0808">Transferase</keyword>
<dbReference type="Pfam" id="PF02302">
    <property type="entry name" value="PTS_IIB"/>
    <property type="match status" value="1"/>
</dbReference>
<evidence type="ECO:0000313" key="5">
    <source>
        <dbReference type="Proteomes" id="UP000261212"/>
    </source>
</evidence>
<protein>
    <submittedName>
        <fullName evidence="4">PTS galactitol transporter subunit IIB</fullName>
    </submittedName>
</protein>
<evidence type="ECO:0000259" key="3">
    <source>
        <dbReference type="Pfam" id="PF02302"/>
    </source>
</evidence>
<dbReference type="AlphaFoldDB" id="A0A3E3E132"/>
<evidence type="ECO:0000256" key="1">
    <source>
        <dbReference type="ARBA" id="ARBA00022679"/>
    </source>
</evidence>
<feature type="signal peptide" evidence="2">
    <location>
        <begin position="1"/>
        <end position="22"/>
    </location>
</feature>
<evidence type="ECO:0000256" key="2">
    <source>
        <dbReference type="SAM" id="SignalP"/>
    </source>
</evidence>
<dbReference type="RefSeq" id="WP_117531440.1">
    <property type="nucleotide sequence ID" value="NZ_CAUFKS010000023.1"/>
</dbReference>
<dbReference type="GO" id="GO:0009401">
    <property type="term" value="P:phosphoenolpyruvate-dependent sugar phosphotransferase system"/>
    <property type="evidence" value="ECO:0007669"/>
    <property type="project" value="InterPro"/>
</dbReference>
<organism evidence="4 5">
    <name type="scientific">Anaerofustis stercorihominis</name>
    <dbReference type="NCBI Taxonomy" id="214853"/>
    <lineage>
        <taxon>Bacteria</taxon>
        <taxon>Bacillati</taxon>
        <taxon>Bacillota</taxon>
        <taxon>Clostridia</taxon>
        <taxon>Eubacteriales</taxon>
        <taxon>Eubacteriaceae</taxon>
        <taxon>Anaerofustis</taxon>
    </lineage>
</organism>
<gene>
    <name evidence="4" type="ORF">DW687_02745</name>
</gene>
<proteinExistence type="predicted"/>
<name>A0A3E3E132_9FIRM</name>
<dbReference type="InterPro" id="IPR036095">
    <property type="entry name" value="PTS_EIIB-like_sf"/>
</dbReference>
<feature type="chain" id="PRO_5017718806" evidence="2">
    <location>
        <begin position="23"/>
        <end position="102"/>
    </location>
</feature>
<dbReference type="EMBL" id="QUSM01000002">
    <property type="protein sequence ID" value="RGD75260.1"/>
    <property type="molecule type" value="Genomic_DNA"/>
</dbReference>
<feature type="domain" description="Phosphotransferase system EIIB component type 2/3" evidence="3">
    <location>
        <begin position="5"/>
        <end position="63"/>
    </location>
</feature>